<dbReference type="InterPro" id="IPR006076">
    <property type="entry name" value="FAD-dep_OxRdtase"/>
</dbReference>
<protein>
    <recommendedName>
        <fullName evidence="2">FAD dependent oxidoreductase domain-containing protein</fullName>
    </recommendedName>
</protein>
<feature type="domain" description="FAD dependent oxidoreductase" evidence="2">
    <location>
        <begin position="155"/>
        <end position="252"/>
    </location>
</feature>
<gene>
    <name evidence="3" type="ORF">B0A48_11617</name>
</gene>
<dbReference type="Proteomes" id="UP000192596">
    <property type="component" value="Unassembled WGS sequence"/>
</dbReference>
<dbReference type="OrthoDB" id="429143at2759"/>
<organism evidence="3 4">
    <name type="scientific">Cryoendolithus antarcticus</name>
    <dbReference type="NCBI Taxonomy" id="1507870"/>
    <lineage>
        <taxon>Eukaryota</taxon>
        <taxon>Fungi</taxon>
        <taxon>Dikarya</taxon>
        <taxon>Ascomycota</taxon>
        <taxon>Pezizomycotina</taxon>
        <taxon>Dothideomycetes</taxon>
        <taxon>Dothideomycetidae</taxon>
        <taxon>Cladosporiales</taxon>
        <taxon>Cladosporiaceae</taxon>
        <taxon>Cryoendolithus</taxon>
    </lineage>
</organism>
<dbReference type="Pfam" id="PF01266">
    <property type="entry name" value="DAO"/>
    <property type="match status" value="1"/>
</dbReference>
<dbReference type="InParanoid" id="A0A1V8SWA6"/>
<accession>A0A1V8SWA6</accession>
<evidence type="ECO:0000259" key="2">
    <source>
        <dbReference type="Pfam" id="PF01266"/>
    </source>
</evidence>
<dbReference type="SUPFAM" id="SSF51905">
    <property type="entry name" value="FAD/NAD(P)-binding domain"/>
    <property type="match status" value="1"/>
</dbReference>
<dbReference type="Gene3D" id="3.50.50.60">
    <property type="entry name" value="FAD/NAD(P)-binding domain"/>
    <property type="match status" value="2"/>
</dbReference>
<reference evidence="4" key="1">
    <citation type="submission" date="2017-03" db="EMBL/GenBank/DDBJ databases">
        <title>Genomes of endolithic fungi from Antarctica.</title>
        <authorList>
            <person name="Coleine C."/>
            <person name="Masonjones S."/>
            <person name="Stajich J.E."/>
        </authorList>
    </citation>
    <scope>NUCLEOTIDE SEQUENCE [LARGE SCALE GENOMIC DNA]</scope>
    <source>
        <strain evidence="4">CCFEE 5527</strain>
    </source>
</reference>
<dbReference type="Gene3D" id="3.30.9.10">
    <property type="entry name" value="D-Amino Acid Oxidase, subunit A, domain 2"/>
    <property type="match status" value="1"/>
</dbReference>
<dbReference type="STRING" id="1507870.A0A1V8SWA6"/>
<feature type="region of interest" description="Disordered" evidence="1">
    <location>
        <begin position="1"/>
        <end position="26"/>
    </location>
</feature>
<evidence type="ECO:0000313" key="3">
    <source>
        <dbReference type="EMBL" id="OQO03359.1"/>
    </source>
</evidence>
<name>A0A1V8SWA6_9PEZI</name>
<evidence type="ECO:0000256" key="1">
    <source>
        <dbReference type="SAM" id="MobiDB-lite"/>
    </source>
</evidence>
<sequence length="253" mass="27804">MVLRRTPQATDDGAPPISSHGQVMPVPNLTTPYWRTELHPIDEHRSTEQLPKQCDVAIIGAGLSGVATAYHIIKKAGNTANELAAFVGRQIQALKHVVEEEDLDCEFELRRSYDVFLDPDDAATVRKEFRKAAKEGQEWTRSRILIEDRHLEQTSTPVTGVTQAADGSSILKTDRGQLRAAKVIFATNAYTSGICPTFTDRIVPANSTAVHITPKDGPVHPHLSQTYNIGCQADRVDYLNPRPDGGIFVRGGQ</sequence>
<keyword evidence="4" id="KW-1185">Reference proteome</keyword>
<dbReference type="PANTHER" id="PTHR13847">
    <property type="entry name" value="SARCOSINE DEHYDROGENASE-RELATED"/>
    <property type="match status" value="1"/>
</dbReference>
<dbReference type="EMBL" id="NAJO01000025">
    <property type="protein sequence ID" value="OQO03359.1"/>
    <property type="molecule type" value="Genomic_DNA"/>
</dbReference>
<proteinExistence type="predicted"/>
<dbReference type="GO" id="GO:0005737">
    <property type="term" value="C:cytoplasm"/>
    <property type="evidence" value="ECO:0007669"/>
    <property type="project" value="TreeGrafter"/>
</dbReference>
<evidence type="ECO:0000313" key="4">
    <source>
        <dbReference type="Proteomes" id="UP000192596"/>
    </source>
</evidence>
<dbReference type="AlphaFoldDB" id="A0A1V8SWA6"/>
<dbReference type="PANTHER" id="PTHR13847:SF260">
    <property type="entry name" value="FAD DEPENDENT OXIDOREDUCTASE DOMAIN-CONTAINING PROTEIN"/>
    <property type="match status" value="1"/>
</dbReference>
<dbReference type="InterPro" id="IPR036188">
    <property type="entry name" value="FAD/NAD-bd_sf"/>
</dbReference>
<comment type="caution">
    <text evidence="3">The sequence shown here is derived from an EMBL/GenBank/DDBJ whole genome shotgun (WGS) entry which is preliminary data.</text>
</comment>